<feature type="domain" description="Myb-like DNA-binding" evidence="2">
    <location>
        <begin position="16"/>
        <end position="60"/>
    </location>
</feature>
<dbReference type="Proteomes" id="UP000076881">
    <property type="component" value="Unassembled WGS sequence"/>
</dbReference>
<name>A0A168IPC6_CORDF</name>
<feature type="region of interest" description="Disordered" evidence="1">
    <location>
        <begin position="58"/>
        <end position="149"/>
    </location>
</feature>
<keyword evidence="4" id="KW-1185">Reference proteome</keyword>
<dbReference type="OrthoDB" id="5403747at2759"/>
<feature type="compositionally biased region" description="Basic and acidic residues" evidence="1">
    <location>
        <begin position="112"/>
        <end position="122"/>
    </location>
</feature>
<dbReference type="Pfam" id="PF22980">
    <property type="entry name" value="Myb_DNA-bind_8"/>
    <property type="match status" value="1"/>
</dbReference>
<evidence type="ECO:0000256" key="1">
    <source>
        <dbReference type="SAM" id="MobiDB-lite"/>
    </source>
</evidence>
<dbReference type="EMBL" id="AZHF01000002">
    <property type="protein sequence ID" value="OAA79504.1"/>
    <property type="molecule type" value="Genomic_DNA"/>
</dbReference>
<accession>A0A168IPC6</accession>
<feature type="compositionally biased region" description="Basic and acidic residues" evidence="1">
    <location>
        <begin position="130"/>
        <end position="143"/>
    </location>
</feature>
<dbReference type="STRING" id="1081108.A0A168IPC6"/>
<evidence type="ECO:0000259" key="2">
    <source>
        <dbReference type="Pfam" id="PF22980"/>
    </source>
</evidence>
<dbReference type="AlphaFoldDB" id="A0A168IPC6"/>
<proteinExistence type="predicted"/>
<dbReference type="InterPro" id="IPR054505">
    <property type="entry name" value="Myb_DNA-bind_8"/>
</dbReference>
<comment type="caution">
    <text evidence="3">The sequence shown here is derived from an EMBL/GenBank/DDBJ whole genome shotgun (WGS) entry which is preliminary data.</text>
</comment>
<evidence type="ECO:0000313" key="3">
    <source>
        <dbReference type="EMBL" id="OAA79504.1"/>
    </source>
</evidence>
<sequence length="149" mass="16102">MADETGKQGPTPSEAIFFFNIVQHMKNKGDIDWDAVAESSGFKNSGVAKVRFGQIKRKYGLDANSPSKKTGNAGDIPSTPTKVTKSRKAPGSGGRGRKVKKAETDEDDEEELPRGAKEKSETPRGSAIKGEADWVEVKSEKPSDGFILF</sequence>
<protein>
    <recommendedName>
        <fullName evidence="2">Myb-like DNA-binding domain-containing protein</fullName>
    </recommendedName>
</protein>
<evidence type="ECO:0000313" key="4">
    <source>
        <dbReference type="Proteomes" id="UP000076881"/>
    </source>
</evidence>
<reference evidence="3 4" key="1">
    <citation type="journal article" date="2016" name="Genome Biol. Evol.">
        <title>Divergent and convergent evolution of fungal pathogenicity.</title>
        <authorList>
            <person name="Shang Y."/>
            <person name="Xiao G."/>
            <person name="Zheng P."/>
            <person name="Cen K."/>
            <person name="Zhan S."/>
            <person name="Wang C."/>
        </authorList>
    </citation>
    <scope>NUCLEOTIDE SEQUENCE [LARGE SCALE GENOMIC DNA]</scope>
    <source>
        <strain evidence="3 4">RCEF 1005</strain>
    </source>
</reference>
<gene>
    <name evidence="3" type="ORF">LEL_02990</name>
</gene>
<organism evidence="3 4">
    <name type="scientific">Akanthomyces lecanii RCEF 1005</name>
    <dbReference type="NCBI Taxonomy" id="1081108"/>
    <lineage>
        <taxon>Eukaryota</taxon>
        <taxon>Fungi</taxon>
        <taxon>Dikarya</taxon>
        <taxon>Ascomycota</taxon>
        <taxon>Pezizomycotina</taxon>
        <taxon>Sordariomycetes</taxon>
        <taxon>Hypocreomycetidae</taxon>
        <taxon>Hypocreales</taxon>
        <taxon>Cordycipitaceae</taxon>
        <taxon>Akanthomyces</taxon>
        <taxon>Cordyceps confragosa</taxon>
    </lineage>
</organism>